<proteinExistence type="predicted"/>
<sequence length="147" mass="16204">MLVSKHCLFVGIELARSRSAPLHPPASSAGSLHCGKACSVVYCQEQNSHSSDALSQLWKGLRNKMDKGNLISELRNHDRPILMKKCEQNARVNPFDEGQGYAKVFYLRSGSAMSTAQGPDVQAQCHGRPTDELLNQTRALDPRQSAR</sequence>
<reference evidence="1 2" key="1">
    <citation type="journal article" date="2019" name="Commun. Biol.">
        <title>The bagworm genome reveals a unique fibroin gene that provides high tensile strength.</title>
        <authorList>
            <person name="Kono N."/>
            <person name="Nakamura H."/>
            <person name="Ohtoshi R."/>
            <person name="Tomita M."/>
            <person name="Numata K."/>
            <person name="Arakawa K."/>
        </authorList>
    </citation>
    <scope>NUCLEOTIDE SEQUENCE [LARGE SCALE GENOMIC DNA]</scope>
</reference>
<dbReference type="Proteomes" id="UP000299102">
    <property type="component" value="Unassembled WGS sequence"/>
</dbReference>
<comment type="caution">
    <text evidence="1">The sequence shown here is derived from an EMBL/GenBank/DDBJ whole genome shotgun (WGS) entry which is preliminary data.</text>
</comment>
<dbReference type="EMBL" id="BGZK01000046">
    <property type="protein sequence ID" value="GBP11524.1"/>
    <property type="molecule type" value="Genomic_DNA"/>
</dbReference>
<evidence type="ECO:0000313" key="1">
    <source>
        <dbReference type="EMBL" id="GBP11524.1"/>
    </source>
</evidence>
<dbReference type="AlphaFoldDB" id="A0A4C1TBK9"/>
<keyword evidence="2" id="KW-1185">Reference proteome</keyword>
<gene>
    <name evidence="1" type="ORF">EVAR_93005_1</name>
</gene>
<name>A0A4C1TBK9_EUMVA</name>
<organism evidence="1 2">
    <name type="scientific">Eumeta variegata</name>
    <name type="common">Bagworm moth</name>
    <name type="synonym">Eumeta japonica</name>
    <dbReference type="NCBI Taxonomy" id="151549"/>
    <lineage>
        <taxon>Eukaryota</taxon>
        <taxon>Metazoa</taxon>
        <taxon>Ecdysozoa</taxon>
        <taxon>Arthropoda</taxon>
        <taxon>Hexapoda</taxon>
        <taxon>Insecta</taxon>
        <taxon>Pterygota</taxon>
        <taxon>Neoptera</taxon>
        <taxon>Endopterygota</taxon>
        <taxon>Lepidoptera</taxon>
        <taxon>Glossata</taxon>
        <taxon>Ditrysia</taxon>
        <taxon>Tineoidea</taxon>
        <taxon>Psychidae</taxon>
        <taxon>Oiketicinae</taxon>
        <taxon>Eumeta</taxon>
    </lineage>
</organism>
<evidence type="ECO:0000313" key="2">
    <source>
        <dbReference type="Proteomes" id="UP000299102"/>
    </source>
</evidence>
<protein>
    <submittedName>
        <fullName evidence="1">Uncharacterized protein</fullName>
    </submittedName>
</protein>
<accession>A0A4C1TBK9</accession>